<evidence type="ECO:0000313" key="1">
    <source>
        <dbReference type="EMBL" id="KMZ65958.1"/>
    </source>
</evidence>
<sequence>MDSSILVNTDVELEPSITSNDHPSIDMSFKTLKDAQNFYYRYVGRIGFSVRKSTTSFNSEELTRRTLVYSKQGSSNAIIPSSTTSLKKPRKI</sequence>
<keyword evidence="2" id="KW-1185">Reference proteome</keyword>
<dbReference type="OrthoDB" id="2402896at2759"/>
<proteinExistence type="predicted"/>
<protein>
    <recommendedName>
        <fullName evidence="3">FAR1 domain-containing protein</fullName>
    </recommendedName>
</protein>
<gene>
    <name evidence="1" type="ORF">ZOSMA_303G00010</name>
</gene>
<dbReference type="Proteomes" id="UP000036987">
    <property type="component" value="Unassembled WGS sequence"/>
</dbReference>
<comment type="caution">
    <text evidence="1">The sequence shown here is derived from an EMBL/GenBank/DDBJ whole genome shotgun (WGS) entry which is preliminary data.</text>
</comment>
<reference evidence="2" key="1">
    <citation type="journal article" date="2016" name="Nature">
        <title>The genome of the seagrass Zostera marina reveals angiosperm adaptation to the sea.</title>
        <authorList>
            <person name="Olsen J.L."/>
            <person name="Rouze P."/>
            <person name="Verhelst B."/>
            <person name="Lin Y.-C."/>
            <person name="Bayer T."/>
            <person name="Collen J."/>
            <person name="Dattolo E."/>
            <person name="De Paoli E."/>
            <person name="Dittami S."/>
            <person name="Maumus F."/>
            <person name="Michel G."/>
            <person name="Kersting A."/>
            <person name="Lauritano C."/>
            <person name="Lohaus R."/>
            <person name="Toepel M."/>
            <person name="Tonon T."/>
            <person name="Vanneste K."/>
            <person name="Amirebrahimi M."/>
            <person name="Brakel J."/>
            <person name="Bostroem C."/>
            <person name="Chovatia M."/>
            <person name="Grimwood J."/>
            <person name="Jenkins J.W."/>
            <person name="Jueterbock A."/>
            <person name="Mraz A."/>
            <person name="Stam W.T."/>
            <person name="Tice H."/>
            <person name="Bornberg-Bauer E."/>
            <person name="Green P.J."/>
            <person name="Pearson G.A."/>
            <person name="Procaccini G."/>
            <person name="Duarte C.M."/>
            <person name="Schmutz J."/>
            <person name="Reusch T.B.H."/>
            <person name="Van de Peer Y."/>
        </authorList>
    </citation>
    <scope>NUCLEOTIDE SEQUENCE [LARGE SCALE GENOMIC DNA]</scope>
    <source>
        <strain evidence="2">cv. Finnish</strain>
    </source>
</reference>
<dbReference type="PANTHER" id="PTHR46328">
    <property type="entry name" value="FAR-RED IMPAIRED RESPONSIVE (FAR1) FAMILY PROTEIN-RELATED"/>
    <property type="match status" value="1"/>
</dbReference>
<dbReference type="PANTHER" id="PTHR46328:SF30">
    <property type="entry name" value="OS04G0641500 PROTEIN"/>
    <property type="match status" value="1"/>
</dbReference>
<dbReference type="EMBL" id="LFYR01000991">
    <property type="protein sequence ID" value="KMZ65958.1"/>
    <property type="molecule type" value="Genomic_DNA"/>
</dbReference>
<organism evidence="1 2">
    <name type="scientific">Zostera marina</name>
    <name type="common">Eelgrass</name>
    <dbReference type="NCBI Taxonomy" id="29655"/>
    <lineage>
        <taxon>Eukaryota</taxon>
        <taxon>Viridiplantae</taxon>
        <taxon>Streptophyta</taxon>
        <taxon>Embryophyta</taxon>
        <taxon>Tracheophyta</taxon>
        <taxon>Spermatophyta</taxon>
        <taxon>Magnoliopsida</taxon>
        <taxon>Liliopsida</taxon>
        <taxon>Zosteraceae</taxon>
        <taxon>Zostera</taxon>
    </lineage>
</organism>
<accession>A0A0K9PA47</accession>
<evidence type="ECO:0000313" key="2">
    <source>
        <dbReference type="Proteomes" id="UP000036987"/>
    </source>
</evidence>
<dbReference type="AlphaFoldDB" id="A0A0K9PA47"/>
<evidence type="ECO:0008006" key="3">
    <source>
        <dbReference type="Google" id="ProtNLM"/>
    </source>
</evidence>
<name>A0A0K9PA47_ZOSMR</name>